<feature type="compositionally biased region" description="Basic and acidic residues" evidence="1">
    <location>
        <begin position="262"/>
        <end position="278"/>
    </location>
</feature>
<dbReference type="AlphaFoldDB" id="A0A1Y1IQM2"/>
<gene>
    <name evidence="2" type="ORF">KFL_007200060</name>
</gene>
<evidence type="ECO:0000313" key="3">
    <source>
        <dbReference type="Proteomes" id="UP000054558"/>
    </source>
</evidence>
<organism evidence="2 3">
    <name type="scientific">Klebsormidium nitens</name>
    <name type="common">Green alga</name>
    <name type="synonym">Ulothrix nitens</name>
    <dbReference type="NCBI Taxonomy" id="105231"/>
    <lineage>
        <taxon>Eukaryota</taxon>
        <taxon>Viridiplantae</taxon>
        <taxon>Streptophyta</taxon>
        <taxon>Klebsormidiophyceae</taxon>
        <taxon>Klebsormidiales</taxon>
        <taxon>Klebsormidiaceae</taxon>
        <taxon>Klebsormidium</taxon>
    </lineage>
</organism>
<reference evidence="2 3" key="1">
    <citation type="journal article" date="2014" name="Nat. Commun.">
        <title>Klebsormidium flaccidum genome reveals primary factors for plant terrestrial adaptation.</title>
        <authorList>
            <person name="Hori K."/>
            <person name="Maruyama F."/>
            <person name="Fujisawa T."/>
            <person name="Togashi T."/>
            <person name="Yamamoto N."/>
            <person name="Seo M."/>
            <person name="Sato S."/>
            <person name="Yamada T."/>
            <person name="Mori H."/>
            <person name="Tajima N."/>
            <person name="Moriyama T."/>
            <person name="Ikeuchi M."/>
            <person name="Watanabe M."/>
            <person name="Wada H."/>
            <person name="Kobayashi K."/>
            <person name="Saito M."/>
            <person name="Masuda T."/>
            <person name="Sasaki-Sekimoto Y."/>
            <person name="Mashiguchi K."/>
            <person name="Awai K."/>
            <person name="Shimojima M."/>
            <person name="Masuda S."/>
            <person name="Iwai M."/>
            <person name="Nobusawa T."/>
            <person name="Narise T."/>
            <person name="Kondo S."/>
            <person name="Saito H."/>
            <person name="Sato R."/>
            <person name="Murakawa M."/>
            <person name="Ihara Y."/>
            <person name="Oshima-Yamada Y."/>
            <person name="Ohtaka K."/>
            <person name="Satoh M."/>
            <person name="Sonobe K."/>
            <person name="Ishii M."/>
            <person name="Ohtani R."/>
            <person name="Kanamori-Sato M."/>
            <person name="Honoki R."/>
            <person name="Miyazaki D."/>
            <person name="Mochizuki H."/>
            <person name="Umetsu J."/>
            <person name="Higashi K."/>
            <person name="Shibata D."/>
            <person name="Kamiya Y."/>
            <person name="Sato N."/>
            <person name="Nakamura Y."/>
            <person name="Tabata S."/>
            <person name="Ida S."/>
            <person name="Kurokawa K."/>
            <person name="Ohta H."/>
        </authorList>
    </citation>
    <scope>NUCLEOTIDE SEQUENCE [LARGE SCALE GENOMIC DNA]</scope>
    <source>
        <strain evidence="2 3">NIES-2285</strain>
    </source>
</reference>
<feature type="compositionally biased region" description="Acidic residues" evidence="1">
    <location>
        <begin position="228"/>
        <end position="240"/>
    </location>
</feature>
<keyword evidence="3" id="KW-1185">Reference proteome</keyword>
<feature type="region of interest" description="Disordered" evidence="1">
    <location>
        <begin position="171"/>
        <end position="278"/>
    </location>
</feature>
<evidence type="ECO:0000256" key="1">
    <source>
        <dbReference type="SAM" id="MobiDB-lite"/>
    </source>
</evidence>
<proteinExistence type="predicted"/>
<feature type="compositionally biased region" description="Acidic residues" evidence="1">
    <location>
        <begin position="172"/>
        <end position="211"/>
    </location>
</feature>
<accession>A0A1Y1IQM2</accession>
<evidence type="ECO:0000313" key="2">
    <source>
        <dbReference type="EMBL" id="GAQ91056.1"/>
    </source>
</evidence>
<dbReference type="Proteomes" id="UP000054558">
    <property type="component" value="Unassembled WGS sequence"/>
</dbReference>
<sequence>MGSAKTAWGTFSKSTATFWRLEFVKGFAGRCDGSLYEPSGAVRIERRYPYYPKKLSYSYSGHLDSTGMHGLWRRSDSKTGSWTLAPVFFIPLDSFDDNWTFTERETHFNESHRRWILPAVPKVLDPESAHLAKRIDPKLVKGSWLGYLLPKTTCEKDLKMDLVCDLNRSWDELDDSDSEDDISDEDDEEDGDEDNGDKEEKGEEEGDEEEGDEKRKEERRDEERNEEERGEVEEDPDDADPVPRVEPEVASQPADEPVAEDADLKQETEEEKLRKRYEIEEKNSREKIREEDDDVKRKVPSVPVPSFPAGDLKPKRAELFIEECALTGGCIGRQRFTLTGTLTLCKDKVLYTLEGSLQQVPAKPKEHVLCPHDYPYLEKVDLRLTPARTWRSPGSREGKGLRYRGHLDHLGMHGFVIADDGGPSSSSLEKHHWTFGFMPVTEQEAKKPARWSYFSRKKTAVV</sequence>
<feature type="compositionally biased region" description="Basic and acidic residues" evidence="1">
    <location>
        <begin position="212"/>
        <end position="227"/>
    </location>
</feature>
<protein>
    <submittedName>
        <fullName evidence="2">Uncharacterized protein</fullName>
    </submittedName>
</protein>
<name>A0A1Y1IQM2_KLENI</name>
<dbReference type="EMBL" id="DF237669">
    <property type="protein sequence ID" value="GAQ91056.1"/>
    <property type="molecule type" value="Genomic_DNA"/>
</dbReference>